<protein>
    <submittedName>
        <fullName evidence="1 3">Uncharacterized protein</fullName>
    </submittedName>
</protein>
<sequence length="120" mass="12667">MGPAPLPTPTPIDPRFVKKSGIPPLASYSFLISSHPMEEVIPPVFPSDWLGEVGGVSITGACGRYAPSGKHHCFQLLSVCSSAARDRSDCRNHVKGVLTHLKALLSCEGGGREGRGRGTT</sequence>
<evidence type="ECO:0000313" key="1">
    <source>
        <dbReference type="EMBL" id="VDP24334.1"/>
    </source>
</evidence>
<keyword evidence="2" id="KW-1185">Reference proteome</keyword>
<evidence type="ECO:0000313" key="2">
    <source>
        <dbReference type="Proteomes" id="UP000267606"/>
    </source>
</evidence>
<gene>
    <name evidence="1" type="ORF">OFLC_LOCUS15858</name>
</gene>
<reference evidence="1 2" key="2">
    <citation type="submission" date="2018-11" db="EMBL/GenBank/DDBJ databases">
        <authorList>
            <consortium name="Pathogen Informatics"/>
        </authorList>
    </citation>
    <scope>NUCLEOTIDE SEQUENCE [LARGE SCALE GENOMIC DNA]</scope>
</reference>
<dbReference type="EMBL" id="UZAJ01043070">
    <property type="protein sequence ID" value="VDP24334.1"/>
    <property type="molecule type" value="Genomic_DNA"/>
</dbReference>
<evidence type="ECO:0000313" key="3">
    <source>
        <dbReference type="WBParaSite" id="OFLC_0001587101-mRNA-1"/>
    </source>
</evidence>
<proteinExistence type="predicted"/>
<dbReference type="WBParaSite" id="OFLC_0001587101-mRNA-1">
    <property type="protein sequence ID" value="OFLC_0001587101-mRNA-1"/>
    <property type="gene ID" value="OFLC_0001587101"/>
</dbReference>
<reference evidence="3" key="1">
    <citation type="submission" date="2016-06" db="UniProtKB">
        <authorList>
            <consortium name="WormBaseParasite"/>
        </authorList>
    </citation>
    <scope>IDENTIFICATION</scope>
</reference>
<dbReference type="AlphaFoldDB" id="A0A183I7Z6"/>
<accession>A0A183I7Z6</accession>
<name>A0A183I7Z6_9BILA</name>
<dbReference type="Proteomes" id="UP000267606">
    <property type="component" value="Unassembled WGS sequence"/>
</dbReference>
<organism evidence="3">
    <name type="scientific">Onchocerca flexuosa</name>
    <dbReference type="NCBI Taxonomy" id="387005"/>
    <lineage>
        <taxon>Eukaryota</taxon>
        <taxon>Metazoa</taxon>
        <taxon>Ecdysozoa</taxon>
        <taxon>Nematoda</taxon>
        <taxon>Chromadorea</taxon>
        <taxon>Rhabditida</taxon>
        <taxon>Spirurina</taxon>
        <taxon>Spiruromorpha</taxon>
        <taxon>Filarioidea</taxon>
        <taxon>Onchocercidae</taxon>
        <taxon>Onchocerca</taxon>
    </lineage>
</organism>